<comment type="caution">
    <text evidence="2">The sequence shown here is derived from an EMBL/GenBank/DDBJ whole genome shotgun (WGS) entry which is preliminary data.</text>
</comment>
<keyword evidence="1" id="KW-1133">Transmembrane helix</keyword>
<evidence type="ECO:0000313" key="2">
    <source>
        <dbReference type="EMBL" id="HFT93501.1"/>
    </source>
</evidence>
<keyword evidence="1" id="KW-0812">Transmembrane</keyword>
<gene>
    <name evidence="2" type="ORF">ENX03_06105</name>
</gene>
<proteinExistence type="predicted"/>
<feature type="transmembrane region" description="Helical" evidence="1">
    <location>
        <begin position="15"/>
        <end position="36"/>
    </location>
</feature>
<protein>
    <submittedName>
        <fullName evidence="2">Uncharacterized protein</fullName>
    </submittedName>
</protein>
<dbReference type="EMBL" id="DTMM01000119">
    <property type="protein sequence ID" value="HFT93501.1"/>
    <property type="molecule type" value="Genomic_DNA"/>
</dbReference>
<keyword evidence="1" id="KW-0472">Membrane</keyword>
<reference evidence="2" key="1">
    <citation type="journal article" date="2020" name="mSystems">
        <title>Genome- and Community-Level Interaction Insights into Carbon Utilization and Element Cycling Functions of Hydrothermarchaeota in Hydrothermal Sediment.</title>
        <authorList>
            <person name="Zhou Z."/>
            <person name="Liu Y."/>
            <person name="Xu W."/>
            <person name="Pan J."/>
            <person name="Luo Z.H."/>
            <person name="Li M."/>
        </authorList>
    </citation>
    <scope>NUCLEOTIDE SEQUENCE [LARGE SCALE GENOMIC DNA]</scope>
    <source>
        <strain evidence="2">SpSt-902</strain>
    </source>
</reference>
<sequence length="89" mass="9396">MYVRHHESGISVRQAMVGASLIVAVVFPFTGMLGWAGSHRDMGKMELSKPPLPVSRMESSASLADSPSCSPISGMAFCEAGLVGENVSR</sequence>
<evidence type="ECO:0000256" key="1">
    <source>
        <dbReference type="SAM" id="Phobius"/>
    </source>
</evidence>
<accession>A0A7C3LUQ9</accession>
<name>A0A7C3LUQ9_9BACT</name>
<organism evidence="2">
    <name type="scientific">Leptospirillum ferriphilum</name>
    <dbReference type="NCBI Taxonomy" id="178606"/>
    <lineage>
        <taxon>Bacteria</taxon>
        <taxon>Pseudomonadati</taxon>
        <taxon>Nitrospirota</taxon>
        <taxon>Nitrospiria</taxon>
        <taxon>Nitrospirales</taxon>
        <taxon>Nitrospiraceae</taxon>
        <taxon>Leptospirillum</taxon>
    </lineage>
</organism>
<dbReference type="AlphaFoldDB" id="A0A7C3LUQ9"/>